<dbReference type="PANTHER" id="PTHR42820:SF1">
    <property type="entry name" value="SHORT-CHAIN DEHYDROGENASE_REDUCTASE FAMILY PROTEIN"/>
    <property type="match status" value="1"/>
</dbReference>
<evidence type="ECO:0000313" key="3">
    <source>
        <dbReference type="Proteomes" id="UP000053029"/>
    </source>
</evidence>
<dbReference type="SUPFAM" id="SSF51735">
    <property type="entry name" value="NAD(P)-binding Rossmann-fold domains"/>
    <property type="match status" value="1"/>
</dbReference>
<dbReference type="RefSeq" id="XP_013281578.1">
    <property type="nucleotide sequence ID" value="XM_013426124.1"/>
</dbReference>
<proteinExistence type="predicted"/>
<dbReference type="GeneID" id="25307093"/>
<dbReference type="PANTHER" id="PTHR42820">
    <property type="entry name" value="SHORT-CHAIN DEHYDROGENASE REDUCTASE"/>
    <property type="match status" value="1"/>
</dbReference>
<dbReference type="HOGENOM" id="CLU_010194_1_0_1"/>
<dbReference type="CDD" id="cd05233">
    <property type="entry name" value="SDR_c"/>
    <property type="match status" value="1"/>
</dbReference>
<accession>A0A0D2GGL9</accession>
<keyword evidence="1" id="KW-0521">NADP</keyword>
<dbReference type="STRING" id="1442368.A0A0D2GGL9"/>
<dbReference type="Gene3D" id="3.40.50.720">
    <property type="entry name" value="NAD(P)-binding Rossmann-like Domain"/>
    <property type="match status" value="1"/>
</dbReference>
<dbReference type="Proteomes" id="UP000053029">
    <property type="component" value="Unassembled WGS sequence"/>
</dbReference>
<dbReference type="InterPro" id="IPR002347">
    <property type="entry name" value="SDR_fam"/>
</dbReference>
<dbReference type="OrthoDB" id="498125at2759"/>
<dbReference type="InterPro" id="IPR020904">
    <property type="entry name" value="Sc_DH/Rdtase_CS"/>
</dbReference>
<gene>
    <name evidence="2" type="ORF">Z517_07603</name>
</gene>
<keyword evidence="3" id="KW-1185">Reference proteome</keyword>
<dbReference type="Pfam" id="PF13561">
    <property type="entry name" value="adh_short_C2"/>
    <property type="match status" value="1"/>
</dbReference>
<organism evidence="2 3">
    <name type="scientific">Fonsecaea pedrosoi CBS 271.37</name>
    <dbReference type="NCBI Taxonomy" id="1442368"/>
    <lineage>
        <taxon>Eukaryota</taxon>
        <taxon>Fungi</taxon>
        <taxon>Dikarya</taxon>
        <taxon>Ascomycota</taxon>
        <taxon>Pezizomycotina</taxon>
        <taxon>Eurotiomycetes</taxon>
        <taxon>Chaetothyriomycetidae</taxon>
        <taxon>Chaetothyriales</taxon>
        <taxon>Herpotrichiellaceae</taxon>
        <taxon>Fonsecaea</taxon>
    </lineage>
</organism>
<dbReference type="FunFam" id="3.40.50.720:FF:000084">
    <property type="entry name" value="Short-chain dehydrogenase reductase"/>
    <property type="match status" value="1"/>
</dbReference>
<name>A0A0D2GGL9_9EURO</name>
<dbReference type="EMBL" id="KN846973">
    <property type="protein sequence ID" value="KIW77770.1"/>
    <property type="molecule type" value="Genomic_DNA"/>
</dbReference>
<dbReference type="GO" id="GO:0016491">
    <property type="term" value="F:oxidoreductase activity"/>
    <property type="evidence" value="ECO:0007669"/>
    <property type="project" value="UniProtKB-ARBA"/>
</dbReference>
<reference evidence="2 3" key="1">
    <citation type="submission" date="2015-01" db="EMBL/GenBank/DDBJ databases">
        <title>The Genome Sequence of Fonsecaea pedrosoi CBS 271.37.</title>
        <authorList>
            <consortium name="The Broad Institute Genomics Platform"/>
            <person name="Cuomo C."/>
            <person name="de Hoog S."/>
            <person name="Gorbushina A."/>
            <person name="Stielow B."/>
            <person name="Teixiera M."/>
            <person name="Abouelleil A."/>
            <person name="Chapman S.B."/>
            <person name="Priest M."/>
            <person name="Young S.K."/>
            <person name="Wortman J."/>
            <person name="Nusbaum C."/>
            <person name="Birren B."/>
        </authorList>
    </citation>
    <scope>NUCLEOTIDE SEQUENCE [LARGE SCALE GENOMIC DNA]</scope>
    <source>
        <strain evidence="2 3">CBS 271.37</strain>
    </source>
</reference>
<dbReference type="AlphaFoldDB" id="A0A0D2GGL9"/>
<evidence type="ECO:0000256" key="1">
    <source>
        <dbReference type="ARBA" id="ARBA00022857"/>
    </source>
</evidence>
<dbReference type="InterPro" id="IPR036291">
    <property type="entry name" value="NAD(P)-bd_dom_sf"/>
</dbReference>
<dbReference type="PROSITE" id="PS00061">
    <property type="entry name" value="ADH_SHORT"/>
    <property type="match status" value="1"/>
</dbReference>
<dbReference type="PRINTS" id="PR00080">
    <property type="entry name" value="SDRFAMILY"/>
</dbReference>
<protein>
    <submittedName>
        <fullName evidence="2">Uncharacterized protein</fullName>
    </submittedName>
</protein>
<evidence type="ECO:0000313" key="2">
    <source>
        <dbReference type="EMBL" id="KIW77770.1"/>
    </source>
</evidence>
<dbReference type="PRINTS" id="PR00081">
    <property type="entry name" value="GDHRDH"/>
</dbReference>
<sequence length="277" mass="30128">MATDKECAIVTGGARGIGLAIVRRLALRGINVLIADIRDELGRETARTLAEEFKVEVVYHHADMTKEDDIKGMVDAAIQRWGRLDWAANNAGTGELLEDHEDHMTGADFDRLYELDQRGVWLCQKYEAAAMRKQPLRIAHGSSAAFGAVEQRGAIVNIASICGHVAIGMPSYTAAKHAVIGITKTGGLFYGKFGIRCNSISPGTVHTPEFFSWSKTFENDPRFAEQASGWSNRCPLHRPSSCEEQANVVSFLLSGESSFINCADIKVDGGLTAVADK</sequence>
<dbReference type="VEuPathDB" id="FungiDB:Z517_07603"/>